<dbReference type="InterPro" id="IPR033949">
    <property type="entry name" value="CobQ_GATase1"/>
</dbReference>
<dbReference type="SUPFAM" id="SSF52540">
    <property type="entry name" value="P-loop containing nucleoside triphosphate hydrolases"/>
    <property type="match status" value="1"/>
</dbReference>
<dbReference type="Pfam" id="PF07685">
    <property type="entry name" value="GATase_3"/>
    <property type="match status" value="1"/>
</dbReference>
<evidence type="ECO:0000256" key="2">
    <source>
        <dbReference type="ARBA" id="ARBA00022573"/>
    </source>
</evidence>
<dbReference type="InterPro" id="IPR027417">
    <property type="entry name" value="P-loop_NTPase"/>
</dbReference>
<feature type="active site" evidence="4">
    <location>
        <position position="422"/>
    </location>
</feature>
<evidence type="ECO:0000259" key="6">
    <source>
        <dbReference type="Pfam" id="PF07685"/>
    </source>
</evidence>
<name>D4H1Y2_DENA2</name>
<dbReference type="OrthoDB" id="9808302at2"/>
<dbReference type="AlphaFoldDB" id="D4H1Y2"/>
<dbReference type="GO" id="GO:0015420">
    <property type="term" value="F:ABC-type vitamin B12 transporter activity"/>
    <property type="evidence" value="ECO:0007669"/>
    <property type="project" value="UniProtKB-UniRule"/>
</dbReference>
<evidence type="ECO:0000256" key="3">
    <source>
        <dbReference type="ARBA" id="ARBA00022962"/>
    </source>
</evidence>
<dbReference type="GO" id="GO:0009236">
    <property type="term" value="P:cobalamin biosynthetic process"/>
    <property type="evidence" value="ECO:0007669"/>
    <property type="project" value="UniProtKB-UniRule"/>
</dbReference>
<evidence type="ECO:0000256" key="1">
    <source>
        <dbReference type="ARBA" id="ARBA00004953"/>
    </source>
</evidence>
<protein>
    <recommendedName>
        <fullName evidence="4">Cobyric acid synthase</fullName>
    </recommendedName>
</protein>
<dbReference type="EMBL" id="CP001968">
    <property type="protein sequence ID" value="ADD66959.1"/>
    <property type="molecule type" value="Genomic_DNA"/>
</dbReference>
<keyword evidence="2 4" id="KW-0169">Cobalamin biosynthesis</keyword>
<dbReference type="HOGENOM" id="CLU_019250_2_2_0"/>
<dbReference type="InterPro" id="IPR004459">
    <property type="entry name" value="CobQ_synth"/>
</dbReference>
<dbReference type="KEGG" id="dap:Dacet_0154"/>
<dbReference type="eggNOG" id="COG1492">
    <property type="taxonomic scope" value="Bacteria"/>
</dbReference>
<dbReference type="InterPro" id="IPR047045">
    <property type="entry name" value="CobQ_N"/>
</dbReference>
<feature type="domain" description="CobQ/CobB/MinD/ParA nucleotide binding" evidence="5">
    <location>
        <begin position="6"/>
        <end position="229"/>
    </location>
</feature>
<dbReference type="NCBIfam" id="NF001989">
    <property type="entry name" value="PRK00784.1"/>
    <property type="match status" value="1"/>
</dbReference>
<dbReference type="GO" id="GO:0003824">
    <property type="term" value="F:catalytic activity"/>
    <property type="evidence" value="ECO:0007669"/>
    <property type="project" value="InterPro"/>
</dbReference>
<dbReference type="RefSeq" id="WP_013009507.1">
    <property type="nucleotide sequence ID" value="NC_013943.1"/>
</dbReference>
<dbReference type="PANTHER" id="PTHR21343">
    <property type="entry name" value="DETHIOBIOTIN SYNTHETASE"/>
    <property type="match status" value="1"/>
</dbReference>
<dbReference type="PANTHER" id="PTHR21343:SF1">
    <property type="entry name" value="COBYRIC ACID SYNTHASE"/>
    <property type="match status" value="1"/>
</dbReference>
<evidence type="ECO:0000313" key="8">
    <source>
        <dbReference type="Proteomes" id="UP000002012"/>
    </source>
</evidence>
<evidence type="ECO:0000256" key="4">
    <source>
        <dbReference type="HAMAP-Rule" id="MF_00028"/>
    </source>
</evidence>
<reference evidence="7 8" key="1">
    <citation type="journal article" date="2010" name="Stand. Genomic Sci.">
        <title>Complete genome sequence of Denitrovibrio acetiphilus type strain (N2460).</title>
        <authorList>
            <person name="Kiss H."/>
            <person name="Lang E."/>
            <person name="Lapidus A."/>
            <person name="Copeland A."/>
            <person name="Nolan M."/>
            <person name="Glavina Del Rio T."/>
            <person name="Chen F."/>
            <person name="Lucas S."/>
            <person name="Tice H."/>
            <person name="Cheng J.F."/>
            <person name="Han C."/>
            <person name="Goodwin L."/>
            <person name="Pitluck S."/>
            <person name="Liolios K."/>
            <person name="Pati A."/>
            <person name="Ivanova N."/>
            <person name="Mavromatis K."/>
            <person name="Chen A."/>
            <person name="Palaniappan K."/>
            <person name="Land M."/>
            <person name="Hauser L."/>
            <person name="Chang Y.J."/>
            <person name="Jeffries C.D."/>
            <person name="Detter J.C."/>
            <person name="Brettin T."/>
            <person name="Spring S."/>
            <person name="Rohde M."/>
            <person name="Goker M."/>
            <person name="Woyke T."/>
            <person name="Bristow J."/>
            <person name="Eisen J.A."/>
            <person name="Markowitz V."/>
            <person name="Hugenholtz P."/>
            <person name="Kyrpides N.C."/>
            <person name="Klenk H.P."/>
        </authorList>
    </citation>
    <scope>NUCLEOTIDE SEQUENCE [LARGE SCALE GENOMIC DNA]</scope>
    <source>
        <strain evidence="8">DSM 12809 / NBRC 114555 / N2460</strain>
    </source>
</reference>
<dbReference type="InterPro" id="IPR011698">
    <property type="entry name" value="GATase_3"/>
</dbReference>
<gene>
    <name evidence="4" type="primary">cobQ</name>
    <name evidence="7" type="ordered locus">Dacet_0154</name>
</gene>
<dbReference type="SUPFAM" id="SSF52317">
    <property type="entry name" value="Class I glutamine amidotransferase-like"/>
    <property type="match status" value="1"/>
</dbReference>
<comment type="function">
    <text evidence="4">Catalyzes amidations at positions B, D, E, and G on adenosylcobyrinic A,C-diamide. NH(2) groups are provided by glutamine, and one molecule of ATP is hydrogenolyzed for each amidation.</text>
</comment>
<feature type="active site" description="Nucleophile" evidence="4">
    <location>
        <position position="327"/>
    </location>
</feature>
<dbReference type="PaxDb" id="522772-Dacet_0154"/>
<comment type="similarity">
    <text evidence="4">Belongs to the CobB/CobQ family. CobQ subfamily.</text>
</comment>
<dbReference type="Gene3D" id="3.40.50.880">
    <property type="match status" value="1"/>
</dbReference>
<dbReference type="InterPro" id="IPR029062">
    <property type="entry name" value="Class_I_gatase-like"/>
</dbReference>
<dbReference type="Proteomes" id="UP000002012">
    <property type="component" value="Chromosome"/>
</dbReference>
<comment type="pathway">
    <text evidence="1 4">Cofactor biosynthesis; adenosylcobalamin biosynthesis.</text>
</comment>
<dbReference type="InterPro" id="IPR002586">
    <property type="entry name" value="CobQ/CobB/MinD/ParA_Nub-bd_dom"/>
</dbReference>
<dbReference type="HAMAP" id="MF_00028">
    <property type="entry name" value="CobQ"/>
    <property type="match status" value="1"/>
</dbReference>
<keyword evidence="8" id="KW-1185">Reference proteome</keyword>
<dbReference type="NCBIfam" id="TIGR00313">
    <property type="entry name" value="cobQ"/>
    <property type="match status" value="1"/>
</dbReference>
<proteinExistence type="inferred from homology"/>
<dbReference type="InParanoid" id="D4H1Y2"/>
<evidence type="ECO:0000259" key="5">
    <source>
        <dbReference type="Pfam" id="PF01656"/>
    </source>
</evidence>
<dbReference type="STRING" id="522772.Dacet_0154"/>
<dbReference type="Gene3D" id="3.40.50.300">
    <property type="entry name" value="P-loop containing nucleotide triphosphate hydrolases"/>
    <property type="match status" value="1"/>
</dbReference>
<feature type="domain" description="CobB/CobQ-like glutamine amidotransferase" evidence="6">
    <location>
        <begin position="251"/>
        <end position="428"/>
    </location>
</feature>
<dbReference type="UniPathway" id="UPA00148"/>
<dbReference type="Pfam" id="PF01656">
    <property type="entry name" value="CbiA"/>
    <property type="match status" value="1"/>
</dbReference>
<accession>D4H1Y2</accession>
<evidence type="ECO:0000313" key="7">
    <source>
        <dbReference type="EMBL" id="ADD66959.1"/>
    </source>
</evidence>
<dbReference type="PROSITE" id="PS51274">
    <property type="entry name" value="GATASE_COBBQ"/>
    <property type="match status" value="1"/>
</dbReference>
<keyword evidence="3 4" id="KW-0315">Glutamine amidotransferase</keyword>
<dbReference type="CDD" id="cd01750">
    <property type="entry name" value="GATase1_CobQ"/>
    <property type="match status" value="1"/>
</dbReference>
<sequence length="477" mass="51852">MKTPSIMFQGTGSGVGKSIVTAGFCRLLSDMGLRVAPFKSQNMALNSGVVNGNLEMGRAQILQAEAARVTPDVRINPILLKPQGNSSSQLVRMGHVAGVYSAREYYTLSLENFEIVKEAYSSLAGEYDVIVIEGAGSPAEINLQATDIVNMKMAQYACSDVYIIGDIDRGGVFAWMKGTYDLVPEKSRELIKGFIINKFRGDVTLLQPGIEMFAEYVPVPVLGVLPFMYNTLEEEDSQDITSDRIDVEKPTVGVIRLPRISNFSDFAPLKANESINLIYIEKPEQIKSCDALIIPGSKSTISDMLYMREKGFEKEIKSFKGGIVGICGGFQMLGANIHDPKGIEGDITVAEGLGLLAMDTVITSEKRLEQVVYAGAGLLRGCSLKGYEMHMGRTEINGGYEQLSEAENAIIRSGNVAGTYLHGIFEDGKVTEKIFAIGGINIKADDYINEKERQLNALAGMIKENCDVDSIMKGAGL</sequence>
<organism evidence="7 8">
    <name type="scientific">Denitrovibrio acetiphilus (strain DSM 12809 / NBRC 114555 / N2460)</name>
    <dbReference type="NCBI Taxonomy" id="522772"/>
    <lineage>
        <taxon>Bacteria</taxon>
        <taxon>Pseudomonadati</taxon>
        <taxon>Deferribacterota</taxon>
        <taxon>Deferribacteres</taxon>
        <taxon>Deferribacterales</taxon>
        <taxon>Geovibrionaceae</taxon>
        <taxon>Denitrovibrio</taxon>
    </lineage>
</organism>
<dbReference type="CDD" id="cd05389">
    <property type="entry name" value="CobQ_N"/>
    <property type="match status" value="1"/>
</dbReference>